<keyword evidence="3 14" id="KW-0813">Transport</keyword>
<dbReference type="InterPro" id="IPR010917">
    <property type="entry name" value="TonB_rcpt_CS"/>
</dbReference>
<keyword evidence="11 14" id="KW-0472">Membrane</keyword>
<dbReference type="Pfam" id="PF07715">
    <property type="entry name" value="Plug"/>
    <property type="match status" value="1"/>
</dbReference>
<keyword evidence="6 14" id="KW-0812">Transmembrane</keyword>
<keyword evidence="10 16" id="KW-0798">TonB box</keyword>
<dbReference type="PROSITE" id="PS01156">
    <property type="entry name" value="TONB_DEPENDENT_REC_2"/>
    <property type="match status" value="1"/>
</dbReference>
<dbReference type="InterPro" id="IPR039426">
    <property type="entry name" value="TonB-dep_rcpt-like"/>
</dbReference>
<evidence type="ECO:0000256" key="9">
    <source>
        <dbReference type="ARBA" id="ARBA00023065"/>
    </source>
</evidence>
<comment type="similarity">
    <text evidence="2 14 16">Belongs to the TonB-dependent receptor family.</text>
</comment>
<dbReference type="GO" id="GO:0009279">
    <property type="term" value="C:cell outer membrane"/>
    <property type="evidence" value="ECO:0007669"/>
    <property type="project" value="UniProtKB-SubCell"/>
</dbReference>
<dbReference type="FunFam" id="2.170.130.10:FF:000001">
    <property type="entry name" value="Catecholate siderophore TonB-dependent receptor"/>
    <property type="match status" value="1"/>
</dbReference>
<dbReference type="InterPro" id="IPR000531">
    <property type="entry name" value="Beta-barrel_TonB"/>
</dbReference>
<gene>
    <name evidence="21" type="ORF">C7431_101229</name>
</gene>
<dbReference type="NCBIfam" id="NF007465">
    <property type="entry name" value="PRK10044.1"/>
    <property type="match status" value="1"/>
</dbReference>
<evidence type="ECO:0000256" key="1">
    <source>
        <dbReference type="ARBA" id="ARBA00004571"/>
    </source>
</evidence>
<dbReference type="CDD" id="cd01347">
    <property type="entry name" value="ligand_gated_channel"/>
    <property type="match status" value="1"/>
</dbReference>
<reference evidence="21 22" key="1">
    <citation type="submission" date="2018-05" db="EMBL/GenBank/DDBJ databases">
        <title>Genomic Encyclopedia of Type Strains, Phase IV (KMG-V): Genome sequencing to study the core and pangenomes of soil and plant-associated prokaryotes.</title>
        <authorList>
            <person name="Whitman W."/>
        </authorList>
    </citation>
    <scope>NUCLEOTIDE SEQUENCE [LARGE SCALE GENOMIC DNA]</scope>
    <source>
        <strain evidence="21 22">PNA 200-10</strain>
    </source>
</reference>
<evidence type="ECO:0000256" key="10">
    <source>
        <dbReference type="ARBA" id="ARBA00023077"/>
    </source>
</evidence>
<evidence type="ECO:0000259" key="20">
    <source>
        <dbReference type="Pfam" id="PF07715"/>
    </source>
</evidence>
<keyword evidence="7 18" id="KW-0732">Signal</keyword>
<evidence type="ECO:0000256" key="11">
    <source>
        <dbReference type="ARBA" id="ARBA00023136"/>
    </source>
</evidence>
<feature type="chain" id="PRO_5015998109" evidence="18">
    <location>
        <begin position="30"/>
        <end position="724"/>
    </location>
</feature>
<feature type="domain" description="TonB-dependent receptor-like beta-barrel" evidence="19">
    <location>
        <begin position="254"/>
        <end position="693"/>
    </location>
</feature>
<comment type="caution">
    <text evidence="21">The sequence shown here is derived from an EMBL/GenBank/DDBJ whole genome shotgun (WGS) entry which is preliminary data.</text>
</comment>
<dbReference type="InterPro" id="IPR012910">
    <property type="entry name" value="Plug_dom"/>
</dbReference>
<dbReference type="Gene3D" id="2.170.130.10">
    <property type="entry name" value="TonB-dependent receptor, plug domain"/>
    <property type="match status" value="1"/>
</dbReference>
<dbReference type="InterPro" id="IPR010105">
    <property type="entry name" value="TonB_sidphr_rcpt"/>
</dbReference>
<dbReference type="PANTHER" id="PTHR32552">
    <property type="entry name" value="FERRICHROME IRON RECEPTOR-RELATED"/>
    <property type="match status" value="1"/>
</dbReference>
<name>A0A2V2BMW0_9GAMM</name>
<dbReference type="NCBIfam" id="TIGR01783">
    <property type="entry name" value="TonB-siderophor"/>
    <property type="match status" value="1"/>
</dbReference>
<evidence type="ECO:0000256" key="5">
    <source>
        <dbReference type="ARBA" id="ARBA00022496"/>
    </source>
</evidence>
<sequence length="724" mass="80198">MKVRRVLVPRYCAVIISALMSSLSFPALSADSDGAPPKQDTLTVTSDGQSNAAENAWGPVGSVVAKRSATATKTDTPLRKTPQSITVVTREEMDLLGPQTLKDAFRYSADVMVDSRGSVSGFNSVNIRGFSQVGDNIYLDGLKLQSDSFTSFQVDPYMLERAELLRGPASVLYGLSDPSGIIALVSKRPTPETLREVQFKAGNHNLFQTGFDFGGAVDDDNKLTYRLTGVASDQDQQQTGEKAKRYSIAPSFTWRPSDKTQFTFLSSFLDEPDTGWFGYLPKEGTVTSGAGGKLPTSFNDGEPGYNKISRKQKLVGYAFDHQINDSWTIRQNLRYGTVDMDYRTIFGSQISPFDPSQLTRGALKAKEHLSTFAVDTQAQHTFSTYAVDHTLLMGVDYRRTRNDVWQALGIASSLNLVNPVYGNTAVQYFGYRDQVDHLQQTGLYLQDQAEWNHWVFTLGGRYDWSEVDSVNRLTNNTAAGQDDNEFTWRGGLNYLFDNGISPYISYSESFLPTAGSDYTGKMFQASRAKQYEAGIKYIPDNQLISATLSVFQLTKDKNLSSDPEHILYSIQNGEQRSRGIELETKAALTENVDIIGSYSYTDAEYTKDTLYQGNRPAEIPKNMAALWGNYTFHETSLSGLTVGLGSRYIGSTEGDNANSFKVKPYTIWNAVIQYDLGRFSMPGSTIGLNVNNLFDKNYVAGCYATTACFYGAERQITATATLRF</sequence>
<keyword evidence="12 21" id="KW-0675">Receptor</keyword>
<feature type="domain" description="TonB-dependent receptor plug" evidence="20">
    <location>
        <begin position="78"/>
        <end position="181"/>
    </location>
</feature>
<evidence type="ECO:0000259" key="19">
    <source>
        <dbReference type="Pfam" id="PF00593"/>
    </source>
</evidence>
<keyword evidence="9" id="KW-0406">Ion transport</keyword>
<feature type="short sequence motif" description="TonB C-terminal box" evidence="15">
    <location>
        <begin position="707"/>
        <end position="724"/>
    </location>
</feature>
<evidence type="ECO:0000256" key="13">
    <source>
        <dbReference type="ARBA" id="ARBA00023237"/>
    </source>
</evidence>
<evidence type="ECO:0000256" key="2">
    <source>
        <dbReference type="ARBA" id="ARBA00009810"/>
    </source>
</evidence>
<evidence type="ECO:0000256" key="16">
    <source>
        <dbReference type="RuleBase" id="RU003357"/>
    </source>
</evidence>
<evidence type="ECO:0000256" key="3">
    <source>
        <dbReference type="ARBA" id="ARBA00022448"/>
    </source>
</evidence>
<dbReference type="PROSITE" id="PS52016">
    <property type="entry name" value="TONB_DEPENDENT_REC_3"/>
    <property type="match status" value="1"/>
</dbReference>
<dbReference type="InterPro" id="IPR036942">
    <property type="entry name" value="Beta-barrel_TonB_sf"/>
</dbReference>
<evidence type="ECO:0000256" key="6">
    <source>
        <dbReference type="ARBA" id="ARBA00022692"/>
    </source>
</evidence>
<evidence type="ECO:0000256" key="7">
    <source>
        <dbReference type="ARBA" id="ARBA00022729"/>
    </source>
</evidence>
<evidence type="ECO:0000256" key="17">
    <source>
        <dbReference type="SAM" id="MobiDB-lite"/>
    </source>
</evidence>
<feature type="region of interest" description="Disordered" evidence="17">
    <location>
        <begin position="29"/>
        <end position="55"/>
    </location>
</feature>
<dbReference type="STRING" id="574096.HA38_00745"/>
<protein>
    <submittedName>
        <fullName evidence="21">Iron complex outermembrane receptor protein</fullName>
    </submittedName>
</protein>
<evidence type="ECO:0000256" key="15">
    <source>
        <dbReference type="PROSITE-ProRule" id="PRU10144"/>
    </source>
</evidence>
<dbReference type="InterPro" id="IPR037066">
    <property type="entry name" value="Plug_dom_sf"/>
</dbReference>
<accession>A0A2V2BMW0</accession>
<feature type="signal peptide" evidence="18">
    <location>
        <begin position="1"/>
        <end position="29"/>
    </location>
</feature>
<dbReference type="Proteomes" id="UP000245981">
    <property type="component" value="Unassembled WGS sequence"/>
</dbReference>
<dbReference type="FunFam" id="2.40.170.20:FF:000005">
    <property type="entry name" value="TonB-dependent siderophore receptor"/>
    <property type="match status" value="1"/>
</dbReference>
<keyword evidence="4 14" id="KW-1134">Transmembrane beta strand</keyword>
<dbReference type="RefSeq" id="WP_109716519.1">
    <property type="nucleotide sequence ID" value="NZ_QGHF01000001.1"/>
</dbReference>
<dbReference type="EMBL" id="QGHF01000001">
    <property type="protein sequence ID" value="PWL00423.1"/>
    <property type="molecule type" value="Genomic_DNA"/>
</dbReference>
<keyword evidence="8" id="KW-0408">Iron</keyword>
<keyword evidence="5" id="KW-0410">Iron transport</keyword>
<evidence type="ECO:0000313" key="22">
    <source>
        <dbReference type="Proteomes" id="UP000245981"/>
    </source>
</evidence>
<dbReference type="GO" id="GO:0015344">
    <property type="term" value="F:siderophore uptake transmembrane transporter activity"/>
    <property type="evidence" value="ECO:0007669"/>
    <property type="project" value="TreeGrafter"/>
</dbReference>
<proteinExistence type="inferred from homology"/>
<evidence type="ECO:0000256" key="12">
    <source>
        <dbReference type="ARBA" id="ARBA00023170"/>
    </source>
</evidence>
<feature type="compositionally biased region" description="Polar residues" evidence="17">
    <location>
        <begin position="40"/>
        <end position="53"/>
    </location>
</feature>
<evidence type="ECO:0000256" key="18">
    <source>
        <dbReference type="SAM" id="SignalP"/>
    </source>
</evidence>
<dbReference type="OrthoDB" id="127311at2"/>
<dbReference type="GO" id="GO:0015891">
    <property type="term" value="P:siderophore transport"/>
    <property type="evidence" value="ECO:0007669"/>
    <property type="project" value="InterPro"/>
</dbReference>
<evidence type="ECO:0000313" key="21">
    <source>
        <dbReference type="EMBL" id="PWL00423.1"/>
    </source>
</evidence>
<organism evidence="21 22">
    <name type="scientific">Pantoea allii</name>
    <dbReference type="NCBI Taxonomy" id="574096"/>
    <lineage>
        <taxon>Bacteria</taxon>
        <taxon>Pseudomonadati</taxon>
        <taxon>Pseudomonadota</taxon>
        <taxon>Gammaproteobacteria</taxon>
        <taxon>Enterobacterales</taxon>
        <taxon>Erwiniaceae</taxon>
        <taxon>Pantoea</taxon>
    </lineage>
</organism>
<evidence type="ECO:0000256" key="8">
    <source>
        <dbReference type="ARBA" id="ARBA00023004"/>
    </source>
</evidence>
<dbReference type="SUPFAM" id="SSF56935">
    <property type="entry name" value="Porins"/>
    <property type="match status" value="1"/>
</dbReference>
<evidence type="ECO:0000256" key="4">
    <source>
        <dbReference type="ARBA" id="ARBA00022452"/>
    </source>
</evidence>
<dbReference type="GO" id="GO:0038023">
    <property type="term" value="F:signaling receptor activity"/>
    <property type="evidence" value="ECO:0007669"/>
    <property type="project" value="InterPro"/>
</dbReference>
<dbReference type="AlphaFoldDB" id="A0A2V2BMW0"/>
<comment type="subcellular location">
    <subcellularLocation>
        <location evidence="1 14">Cell outer membrane</location>
        <topology evidence="1 14">Multi-pass membrane protein</topology>
    </subcellularLocation>
</comment>
<dbReference type="Pfam" id="PF00593">
    <property type="entry name" value="TonB_dep_Rec_b-barrel"/>
    <property type="match status" value="1"/>
</dbReference>
<evidence type="ECO:0000256" key="14">
    <source>
        <dbReference type="PROSITE-ProRule" id="PRU01360"/>
    </source>
</evidence>
<dbReference type="Gene3D" id="2.40.170.20">
    <property type="entry name" value="TonB-dependent receptor, beta-barrel domain"/>
    <property type="match status" value="1"/>
</dbReference>
<dbReference type="PANTHER" id="PTHR32552:SF68">
    <property type="entry name" value="FERRICHROME OUTER MEMBRANE TRANSPORTER_PHAGE RECEPTOR"/>
    <property type="match status" value="1"/>
</dbReference>
<keyword evidence="13 14" id="KW-0998">Cell outer membrane</keyword>